<gene>
    <name evidence="4" type="ORF">AWH56_012720</name>
    <name evidence="3" type="ORF">AWH56_09955</name>
</gene>
<evidence type="ECO:0008006" key="5">
    <source>
        <dbReference type="Google" id="ProtNLM"/>
    </source>
</evidence>
<dbReference type="Pfam" id="PF07355">
    <property type="entry name" value="GRDB"/>
    <property type="match status" value="1"/>
</dbReference>
<protein>
    <recommendedName>
        <fullName evidence="5">Proline reductase</fullName>
    </recommendedName>
</protein>
<dbReference type="OrthoDB" id="1550957at2"/>
<dbReference type="InterPro" id="IPR010187">
    <property type="entry name" value="Various_sel_PB"/>
</dbReference>
<proteinExistence type="predicted"/>
<reference evidence="3" key="1">
    <citation type="submission" date="2016-10" db="EMBL/GenBank/DDBJ databases">
        <title>Draft genome sequences of four alkaliphilic bacteria belonging to the Anaerobacillus genus.</title>
        <authorList>
            <person name="Bassil N.M."/>
            <person name="Lloyd J.R."/>
        </authorList>
    </citation>
    <scope>NUCLEOTIDE SEQUENCE [LARGE SCALE GENOMIC DNA]</scope>
    <source>
        <strain evidence="3">NB2006</strain>
    </source>
</reference>
<keyword evidence="2" id="KW-0560">Oxidoreductase</keyword>
<keyword evidence="1" id="KW-0712">Selenocysteine</keyword>
<dbReference type="AlphaFoldDB" id="A0A1S2M3M8"/>
<evidence type="ECO:0000313" key="3">
    <source>
        <dbReference type="EMBL" id="OIJ19130.1"/>
    </source>
</evidence>
<reference evidence="4" key="2">
    <citation type="journal article" date="2017" name="Genome Announc.">
        <title>Draft Genome Sequences of Four Alkaliphilic Bacteria Belonging to the Anaerobacillus Genus.</title>
        <authorList>
            <person name="Bassil N.M."/>
            <person name="Lloyd J.R."/>
        </authorList>
    </citation>
    <scope>NUCLEOTIDE SEQUENCE [LARGE SCALE GENOMIC DNA]</scope>
    <source>
        <strain evidence="4">NB2006</strain>
    </source>
</reference>
<organism evidence="3">
    <name type="scientific">Anaerobacillus isosaccharinicus</name>
    <dbReference type="NCBI Taxonomy" id="1532552"/>
    <lineage>
        <taxon>Bacteria</taxon>
        <taxon>Bacillati</taxon>
        <taxon>Bacillota</taxon>
        <taxon>Bacilli</taxon>
        <taxon>Bacillales</taxon>
        <taxon>Bacillaceae</taxon>
        <taxon>Anaerobacillus</taxon>
    </lineage>
</organism>
<evidence type="ECO:0000256" key="2">
    <source>
        <dbReference type="ARBA" id="ARBA00023002"/>
    </source>
</evidence>
<name>A0A1S2M3M8_9BACI</name>
<sequence length="139" mass="15618">MVKKNTNDRSFYRPSKPMNTWTVAFLTTAGVHLKTQPIFDVEAGDHTIRKLPDTATKQELMITHTHYDTTDANEDINCVYPIDILHQLKEEGIIGDTAKTHYGLMGYIPNTKPLIEESIPLIIQQLKEDGVDILLASPG</sequence>
<dbReference type="GO" id="GO:0050485">
    <property type="term" value="F:oxidoreductase activity, acting on X-H and Y-H to form an X-Y bond, with a disulfide as acceptor"/>
    <property type="evidence" value="ECO:0007669"/>
    <property type="project" value="InterPro"/>
</dbReference>
<accession>A0A1S2M3M8</accession>
<reference evidence="4" key="3">
    <citation type="journal article" date="2019" name="Int. J. Syst. Evol. Microbiol.">
        <title>Anaerobacillus isosaccharinicus sp. nov., an alkaliphilic bacterium which degrades isosaccharinic acid.</title>
        <authorList>
            <person name="Bassil N.M."/>
            <person name="Lloyd J.R."/>
        </authorList>
    </citation>
    <scope>NUCLEOTIDE SEQUENCE [LARGE SCALE GENOMIC DNA]</scope>
    <source>
        <strain evidence="4">NB2006</strain>
    </source>
</reference>
<evidence type="ECO:0000256" key="1">
    <source>
        <dbReference type="ARBA" id="ARBA00022933"/>
    </source>
</evidence>
<dbReference type="EMBL" id="LQXD01000083">
    <property type="protein sequence ID" value="OIJ19130.1"/>
    <property type="molecule type" value="Genomic_DNA"/>
</dbReference>
<evidence type="ECO:0000313" key="4">
    <source>
        <dbReference type="EMBL" id="QOY38593.1"/>
    </source>
</evidence>
<dbReference type="EMBL" id="CP063356">
    <property type="protein sequence ID" value="QOY38593.1"/>
    <property type="molecule type" value="Genomic_DNA"/>
</dbReference>
<reference evidence="4" key="4">
    <citation type="submission" date="2020-10" db="EMBL/GenBank/DDBJ databases">
        <authorList>
            <person name="Bassil N.M."/>
            <person name="Lloyd J.R."/>
        </authorList>
    </citation>
    <scope>NUCLEOTIDE SEQUENCE</scope>
    <source>
        <strain evidence="4">NB2006</strain>
    </source>
</reference>